<feature type="repeat" description="TPR" evidence="1">
    <location>
        <begin position="456"/>
        <end position="489"/>
    </location>
</feature>
<feature type="repeat" description="TPR" evidence="1">
    <location>
        <begin position="558"/>
        <end position="591"/>
    </location>
</feature>
<evidence type="ECO:0000313" key="5">
    <source>
        <dbReference type="Proteomes" id="UP001222275"/>
    </source>
</evidence>
<keyword evidence="5" id="KW-1185">Reference proteome</keyword>
<feature type="transmembrane region" description="Helical" evidence="3">
    <location>
        <begin position="251"/>
        <end position="272"/>
    </location>
</feature>
<evidence type="ECO:0000313" key="4">
    <source>
        <dbReference type="EMBL" id="WEJ62115.1"/>
    </source>
</evidence>
<dbReference type="PANTHER" id="PTHR12558">
    <property type="entry name" value="CELL DIVISION CYCLE 16,23,27"/>
    <property type="match status" value="1"/>
</dbReference>
<evidence type="ECO:0000256" key="1">
    <source>
        <dbReference type="PROSITE-ProRule" id="PRU00339"/>
    </source>
</evidence>
<gene>
    <name evidence="4" type="ORF">NR989_08820</name>
</gene>
<feature type="region of interest" description="Disordered" evidence="2">
    <location>
        <begin position="164"/>
        <end position="239"/>
    </location>
</feature>
<keyword evidence="3" id="KW-0472">Membrane</keyword>
<dbReference type="EMBL" id="CP102381">
    <property type="protein sequence ID" value="WEJ62115.1"/>
    <property type="molecule type" value="Genomic_DNA"/>
</dbReference>
<feature type="compositionally biased region" description="Polar residues" evidence="2">
    <location>
        <begin position="209"/>
        <end position="236"/>
    </location>
</feature>
<reference evidence="4 5" key="1">
    <citation type="submission" date="2022-06" db="EMBL/GenBank/DDBJ databases">
        <title>Thiomicrohabdus sp. nov, an obligately chemolithoautotrophic, sulfur-oxidizing bacterium isolated from beach of Guanyin Mountain. Amoy.</title>
        <authorList>
            <person name="Zhu H."/>
        </authorList>
    </citation>
    <scope>NUCLEOTIDE SEQUENCE [LARGE SCALE GENOMIC DNA]</scope>
    <source>
        <strain evidence="4 5">XGS-01</strain>
    </source>
</reference>
<name>A0ABY8CBR1_9GAMM</name>
<feature type="compositionally biased region" description="Polar residues" evidence="2">
    <location>
        <begin position="164"/>
        <end position="186"/>
    </location>
</feature>
<accession>A0ABY8CBR1</accession>
<dbReference type="SMART" id="SM00028">
    <property type="entry name" value="TPR"/>
    <property type="match status" value="4"/>
</dbReference>
<feature type="compositionally biased region" description="Low complexity" evidence="2">
    <location>
        <begin position="59"/>
        <end position="77"/>
    </location>
</feature>
<feature type="compositionally biased region" description="Polar residues" evidence="2">
    <location>
        <begin position="337"/>
        <end position="380"/>
    </location>
</feature>
<dbReference type="PROSITE" id="PS50005">
    <property type="entry name" value="TPR"/>
    <property type="match status" value="3"/>
</dbReference>
<sequence length="615" mass="67962">MSVLLDALKKAAEDKKKADNLVADTDADQDSRSSESFSGSQDNSNLDFKLAVPDEDNSSIESSEANANENGNALIANDEIKVSPKEELPSFSLNTSEETVSDVDVNSELDFQIKLQPEDTLNTQNESETSNNDLESLINSLDIEDNVTVDKVGLEPFEVSSTNVLSGLSAEQKTQSGLESANPKTTIKSEETNTTDDFNWSMDDLPGYENSSQSNDDTSQKAKSLSQNPILINGENTPPKIKKKYATSTRIIVSLVVVLLFIGIGFYGMLYYQEQNEDLEFSMRKYNLSKMQFTQPKSDHEVNTVLQESIEDNSALNIVTDKVMSIGSTIKDAVTTQLNDDSDKPQTLQDSSSQVAKLTNTEDALSSQLPAKNLSNSSIQRPKKIQNKAIRDTKYNSSKKPTEKLANTPLYSTDAMVSISTARSSLSKAYSAYESGDFQQANQMFTDALEKEPRNINALLGLGGIAVAQSDNYSALNYYQKVLDVEPNNIYAFESIANLSGKMLLNKSWENELFEMSQKYPSSAVLQYAKGNVFAKESDWLAAQESYFNAYALDSVNPDYMVNLAISYDHLGKYELAAQYYTQALGFAPGSNVSFDKKQVRDRLVSLRQFISQGH</sequence>
<evidence type="ECO:0000256" key="3">
    <source>
        <dbReference type="SAM" id="Phobius"/>
    </source>
</evidence>
<keyword evidence="1" id="KW-0802">TPR repeat</keyword>
<dbReference type="InterPro" id="IPR019734">
    <property type="entry name" value="TPR_rpt"/>
</dbReference>
<organism evidence="4 5">
    <name type="scientific">Thiomicrorhabdus lithotrophica</name>
    <dbReference type="NCBI Taxonomy" id="2949997"/>
    <lineage>
        <taxon>Bacteria</taxon>
        <taxon>Pseudomonadati</taxon>
        <taxon>Pseudomonadota</taxon>
        <taxon>Gammaproteobacteria</taxon>
        <taxon>Thiotrichales</taxon>
        <taxon>Piscirickettsiaceae</taxon>
        <taxon>Thiomicrorhabdus</taxon>
    </lineage>
</organism>
<dbReference type="Gene3D" id="1.25.40.10">
    <property type="entry name" value="Tetratricopeptide repeat domain"/>
    <property type="match status" value="2"/>
</dbReference>
<keyword evidence="3" id="KW-0812">Transmembrane</keyword>
<dbReference type="PANTHER" id="PTHR12558:SF13">
    <property type="entry name" value="CELL DIVISION CYCLE PROTEIN 27 HOMOLOG"/>
    <property type="match status" value="1"/>
</dbReference>
<dbReference type="InterPro" id="IPR011990">
    <property type="entry name" value="TPR-like_helical_dom_sf"/>
</dbReference>
<protein>
    <submittedName>
        <fullName evidence="4">Tetratricopeptide repeat protein</fullName>
    </submittedName>
</protein>
<feature type="region of interest" description="Disordered" evidence="2">
    <location>
        <begin position="337"/>
        <end position="407"/>
    </location>
</feature>
<dbReference type="RefSeq" id="WP_275594372.1">
    <property type="nucleotide sequence ID" value="NZ_CP102381.1"/>
</dbReference>
<dbReference type="Proteomes" id="UP001222275">
    <property type="component" value="Chromosome"/>
</dbReference>
<feature type="region of interest" description="Disordered" evidence="2">
    <location>
        <begin position="12"/>
        <end position="81"/>
    </location>
</feature>
<proteinExistence type="predicted"/>
<feature type="compositionally biased region" description="Polar residues" evidence="2">
    <location>
        <begin position="34"/>
        <end position="46"/>
    </location>
</feature>
<dbReference type="SUPFAM" id="SSF48452">
    <property type="entry name" value="TPR-like"/>
    <property type="match status" value="1"/>
</dbReference>
<keyword evidence="3" id="KW-1133">Transmembrane helix</keyword>
<feature type="repeat" description="TPR" evidence="1">
    <location>
        <begin position="422"/>
        <end position="455"/>
    </location>
</feature>
<evidence type="ECO:0000256" key="2">
    <source>
        <dbReference type="SAM" id="MobiDB-lite"/>
    </source>
</evidence>
<dbReference type="Pfam" id="PF13432">
    <property type="entry name" value="TPR_16"/>
    <property type="match status" value="1"/>
</dbReference>
<dbReference type="Pfam" id="PF14559">
    <property type="entry name" value="TPR_19"/>
    <property type="match status" value="1"/>
</dbReference>